<dbReference type="AlphaFoldDB" id="A0A5J5A8R4"/>
<evidence type="ECO:0000313" key="2">
    <source>
        <dbReference type="Proteomes" id="UP000325577"/>
    </source>
</evidence>
<reference evidence="1 2" key="1">
    <citation type="submission" date="2019-09" db="EMBL/GenBank/DDBJ databases">
        <title>A chromosome-level genome assembly of the Chinese tupelo Nyssa sinensis.</title>
        <authorList>
            <person name="Yang X."/>
            <person name="Kang M."/>
            <person name="Yang Y."/>
            <person name="Xiong H."/>
            <person name="Wang M."/>
            <person name="Zhang Z."/>
            <person name="Wang Z."/>
            <person name="Wu H."/>
            <person name="Ma T."/>
            <person name="Liu J."/>
            <person name="Xi Z."/>
        </authorList>
    </citation>
    <scope>NUCLEOTIDE SEQUENCE [LARGE SCALE GENOMIC DNA]</scope>
    <source>
        <strain evidence="1">J267</strain>
        <tissue evidence="1">Leaf</tissue>
    </source>
</reference>
<sequence>MHAWNVYVTSAIGLADFIDGEVYIDTHLVEEGLLAVVVAATELDVRIAVKGALSGRAEVAAVHDDSGEAKV</sequence>
<protein>
    <submittedName>
        <fullName evidence="1">Uncharacterized protein</fullName>
    </submittedName>
</protein>
<gene>
    <name evidence="1" type="ORF">F0562_008515</name>
</gene>
<evidence type="ECO:0000313" key="1">
    <source>
        <dbReference type="EMBL" id="KAA8526282.1"/>
    </source>
</evidence>
<keyword evidence="2" id="KW-1185">Reference proteome</keyword>
<name>A0A5J5A8R4_9ASTE</name>
<organism evidence="1 2">
    <name type="scientific">Nyssa sinensis</name>
    <dbReference type="NCBI Taxonomy" id="561372"/>
    <lineage>
        <taxon>Eukaryota</taxon>
        <taxon>Viridiplantae</taxon>
        <taxon>Streptophyta</taxon>
        <taxon>Embryophyta</taxon>
        <taxon>Tracheophyta</taxon>
        <taxon>Spermatophyta</taxon>
        <taxon>Magnoliopsida</taxon>
        <taxon>eudicotyledons</taxon>
        <taxon>Gunneridae</taxon>
        <taxon>Pentapetalae</taxon>
        <taxon>asterids</taxon>
        <taxon>Cornales</taxon>
        <taxon>Nyssaceae</taxon>
        <taxon>Nyssa</taxon>
    </lineage>
</organism>
<accession>A0A5J5A8R4</accession>
<dbReference type="Proteomes" id="UP000325577">
    <property type="component" value="Linkage Group LG3"/>
</dbReference>
<proteinExistence type="predicted"/>
<dbReference type="EMBL" id="CM018046">
    <property type="protein sequence ID" value="KAA8526282.1"/>
    <property type="molecule type" value="Genomic_DNA"/>
</dbReference>